<evidence type="ECO:0000313" key="2">
    <source>
        <dbReference type="EMBL" id="KZD88806.1"/>
    </source>
</evidence>
<dbReference type="Proteomes" id="UP000665181">
    <property type="component" value="Unassembled WGS sequence"/>
</dbReference>
<dbReference type="EMBL" id="JXBC01000003">
    <property type="protein sequence ID" value="KIU11666.1"/>
    <property type="molecule type" value="Genomic_DNA"/>
</dbReference>
<evidence type="ECO:0000313" key="1">
    <source>
        <dbReference type="EMBL" id="KIU11666.1"/>
    </source>
</evidence>
<dbReference type="EMBL" id="LJZV01000026">
    <property type="protein sequence ID" value="KZD88806.1"/>
    <property type="molecule type" value="Genomic_DNA"/>
</dbReference>
<evidence type="ECO:0000313" key="7">
    <source>
        <dbReference type="Proteomes" id="UP000032247"/>
    </source>
</evidence>
<reference evidence="2 8" key="2">
    <citation type="submission" date="2015-09" db="EMBL/GenBank/DDBJ databases">
        <title>Spore heat resistance.</title>
        <authorList>
            <person name="Boekhorst J."/>
            <person name="Berendsen E.M."/>
            <person name="Wells-Bennik M.H."/>
            <person name="Kuipers O.P."/>
        </authorList>
    </citation>
    <scope>NUCLEOTIDE SEQUENCE [LARGE SCALE GENOMIC DNA]</scope>
    <source>
        <strain evidence="2 8">B4122</strain>
    </source>
</reference>
<dbReference type="Proteomes" id="UP001229422">
    <property type="component" value="Chromosome"/>
</dbReference>
<dbReference type="EMBL" id="JAGFPW010000001">
    <property type="protein sequence ID" value="MBO3792935.1"/>
    <property type="molecule type" value="Genomic_DNA"/>
</dbReference>
<reference evidence="6" key="5">
    <citation type="submission" date="2023-05" db="EMBL/GenBank/DDBJ databases">
        <title>Complete genome sequence of Bacillus subtilis SRCM117797 isolated from Soybean paste.</title>
        <authorList>
            <person name="Abraha H.B."/>
            <person name="Kim K.-P."/>
            <person name="Ryu M.-S."/>
            <person name="Jeong D.-Y."/>
        </authorList>
    </citation>
    <scope>NUCLEOTIDE SEQUENCE</scope>
    <source>
        <strain evidence="6">SRCM117797</strain>
    </source>
</reference>
<proteinExistence type="predicted"/>
<dbReference type="Proteomes" id="UP000032247">
    <property type="component" value="Unassembled WGS sequence"/>
</dbReference>
<evidence type="ECO:0008006" key="9">
    <source>
        <dbReference type="Google" id="ProtNLM"/>
    </source>
</evidence>
<sequence>MKKLLIYAIFAVSAVMFYQNRYRLMNTVLSQPGIRRSFIHLFLRIPFIRNKFIQQAF</sequence>
<dbReference type="EMBL" id="CP120576">
    <property type="protein sequence ID" value="WEY83027.1"/>
    <property type="molecule type" value="Genomic_DNA"/>
</dbReference>
<organism evidence="1 7">
    <name type="scientific">Bacillus subtilis</name>
    <dbReference type="NCBI Taxonomy" id="1423"/>
    <lineage>
        <taxon>Bacteria</taxon>
        <taxon>Bacillati</taxon>
        <taxon>Bacillota</taxon>
        <taxon>Bacilli</taxon>
        <taxon>Bacillales</taxon>
        <taxon>Bacillaceae</taxon>
        <taxon>Bacillus</taxon>
    </lineage>
</organism>
<dbReference type="OMA" id="MIWSIVF"/>
<reference evidence="4" key="3">
    <citation type="submission" date="2021-03" db="EMBL/GenBank/DDBJ databases">
        <title>Isolation of Bacillus subtilis from fermented food sample.</title>
        <authorList>
            <person name="Lakshmanan V."/>
            <person name="Athira K."/>
            <person name="Rajagopal K."/>
        </authorList>
    </citation>
    <scope>NUCLEOTIDE SEQUENCE</scope>
    <source>
        <strain evidence="4">S1</strain>
    </source>
</reference>
<name>A0A0A0YJK5_BACIU</name>
<dbReference type="AlphaFoldDB" id="A0A0A0YJK5"/>
<dbReference type="GeneID" id="86872963"/>
<accession>A0A0A0YJK5</accession>
<dbReference type="EMBL" id="CP125292">
    <property type="protein sequence ID" value="WHM22067.1"/>
    <property type="molecule type" value="Genomic_DNA"/>
</dbReference>
<protein>
    <recommendedName>
        <fullName evidence="9">YqgO</fullName>
    </recommendedName>
</protein>
<dbReference type="EMBL" id="LJZV01000012">
    <property type="protein sequence ID" value="KZD91742.1"/>
    <property type="molecule type" value="Genomic_DNA"/>
</dbReference>
<reference evidence="1 7" key="1">
    <citation type="submission" date="2014-12" db="EMBL/GenBank/DDBJ databases">
        <title>Comparative genome analysis of Bacillus coagulans HM-08, Clostridium butyricum HM-68, Bacillus subtilis HM-66 and Bacillus licheniformis BL-09.</title>
        <authorList>
            <person name="Zhang H."/>
        </authorList>
    </citation>
    <scope>NUCLEOTIDE SEQUENCE [LARGE SCALE GENOMIC DNA]</scope>
    <source>
        <strain evidence="1 7">HM-66</strain>
    </source>
</reference>
<dbReference type="Proteomes" id="UP000076442">
    <property type="component" value="Unassembled WGS sequence"/>
</dbReference>
<evidence type="ECO:0000313" key="8">
    <source>
        <dbReference type="Proteomes" id="UP000076442"/>
    </source>
</evidence>
<reference evidence="5" key="4">
    <citation type="submission" date="2023-03" db="EMBL/GenBank/DDBJ databases">
        <title>Complete genome sequences of 52 Bacillus and Priestia strains isolated from West-African fermentations and 26 reference strains from the DSMZ collection.</title>
        <authorList>
            <person name="Wiedenbein E.S."/>
            <person name="Canoy T.S."/>
            <person name="Hui Y."/>
            <person name="Parkouda C."/>
            <person name="Dawende C."/>
            <person name="Ametefe E."/>
            <person name="Jespersen L."/>
            <person name="Nielsen D.S."/>
        </authorList>
    </citation>
    <scope>NUCLEOTIDE SEQUENCE</scope>
    <source>
        <strain evidence="5">PRO56</strain>
    </source>
</reference>
<dbReference type="Proteomes" id="UP001214898">
    <property type="component" value="Chromosome"/>
</dbReference>
<dbReference type="PATRIC" id="fig|1423.134.peg.507"/>
<gene>
    <name evidence="3" type="ORF">B4122_2384</name>
    <name evidence="2" type="ORF">B4122_4231</name>
    <name evidence="4" type="ORF">J5227_01070</name>
    <name evidence="5" type="ORF">P5633_11250</name>
    <name evidence="6" type="ORF">QL281_02895</name>
    <name evidence="1" type="ORF">SC09_Contig24orf00737</name>
</gene>
<evidence type="ECO:0000313" key="3">
    <source>
        <dbReference type="EMBL" id="KZD91742.1"/>
    </source>
</evidence>
<evidence type="ECO:0000313" key="5">
    <source>
        <dbReference type="EMBL" id="WEY83027.1"/>
    </source>
</evidence>
<dbReference type="RefSeq" id="WP_003230126.1">
    <property type="nucleotide sequence ID" value="NZ_AP024621.1"/>
</dbReference>
<evidence type="ECO:0000313" key="6">
    <source>
        <dbReference type="EMBL" id="WHM22067.1"/>
    </source>
</evidence>
<dbReference type="STRING" id="483913.AN935_12320"/>
<evidence type="ECO:0000313" key="4">
    <source>
        <dbReference type="EMBL" id="MBO3792935.1"/>
    </source>
</evidence>